<comment type="pathway">
    <text evidence="1 14">Cofactor biosynthesis; FAD biosynthesis; FAD from FMN: step 1/1.</text>
</comment>
<dbReference type="SUPFAM" id="SSF52374">
    <property type="entry name" value="Nucleotidylyl transferase"/>
    <property type="match status" value="1"/>
</dbReference>
<evidence type="ECO:0000256" key="12">
    <source>
        <dbReference type="ARBA" id="ARBA00047880"/>
    </source>
</evidence>
<organism evidence="16 17">
    <name type="scientific">Halobacillus litoralis</name>
    <dbReference type="NCBI Taxonomy" id="45668"/>
    <lineage>
        <taxon>Bacteria</taxon>
        <taxon>Bacillati</taxon>
        <taxon>Bacillota</taxon>
        <taxon>Bacilli</taxon>
        <taxon>Bacillales</taxon>
        <taxon>Bacillaceae</taxon>
        <taxon>Halobacillus</taxon>
    </lineage>
</organism>
<evidence type="ECO:0000256" key="9">
    <source>
        <dbReference type="ARBA" id="ARBA00022827"/>
    </source>
</evidence>
<keyword evidence="8 14" id="KW-0418">Kinase</keyword>
<evidence type="ECO:0000256" key="3">
    <source>
        <dbReference type="ARBA" id="ARBA00022630"/>
    </source>
</evidence>
<dbReference type="CDD" id="cd02064">
    <property type="entry name" value="FAD_synthetase_N"/>
    <property type="match status" value="1"/>
</dbReference>
<gene>
    <name evidence="16" type="primary">ribF</name>
    <name evidence="16" type="ORF">GLW04_18295</name>
</gene>
<feature type="domain" description="Riboflavin kinase" evidence="15">
    <location>
        <begin position="182"/>
        <end position="309"/>
    </location>
</feature>
<dbReference type="AlphaFoldDB" id="A0A845DZU3"/>
<dbReference type="InterPro" id="IPR015865">
    <property type="entry name" value="Riboflavin_kinase_bac/euk"/>
</dbReference>
<dbReference type="EMBL" id="WMET01000007">
    <property type="protein sequence ID" value="MYL21842.1"/>
    <property type="molecule type" value="Genomic_DNA"/>
</dbReference>
<evidence type="ECO:0000256" key="8">
    <source>
        <dbReference type="ARBA" id="ARBA00022777"/>
    </source>
</evidence>
<comment type="catalytic activity">
    <reaction evidence="12 14">
        <text>riboflavin + ATP = FMN + ADP + H(+)</text>
        <dbReference type="Rhea" id="RHEA:14357"/>
        <dbReference type="ChEBI" id="CHEBI:15378"/>
        <dbReference type="ChEBI" id="CHEBI:30616"/>
        <dbReference type="ChEBI" id="CHEBI:57986"/>
        <dbReference type="ChEBI" id="CHEBI:58210"/>
        <dbReference type="ChEBI" id="CHEBI:456216"/>
        <dbReference type="EC" id="2.7.1.26"/>
    </reaction>
</comment>
<dbReference type="SMART" id="SM00904">
    <property type="entry name" value="Flavokinase"/>
    <property type="match status" value="1"/>
</dbReference>
<keyword evidence="5 14" id="KW-0808">Transferase</keyword>
<accession>A0A845DZU3</accession>
<dbReference type="Pfam" id="PF01687">
    <property type="entry name" value="Flavokinase"/>
    <property type="match status" value="1"/>
</dbReference>
<dbReference type="NCBIfam" id="TIGR00083">
    <property type="entry name" value="ribF"/>
    <property type="match status" value="1"/>
</dbReference>
<dbReference type="RefSeq" id="WP_160839781.1">
    <property type="nucleotide sequence ID" value="NZ_WMET01000007.1"/>
</dbReference>
<keyword evidence="9 14" id="KW-0274">FAD</keyword>
<dbReference type="SUPFAM" id="SSF82114">
    <property type="entry name" value="Riboflavin kinase-like"/>
    <property type="match status" value="1"/>
</dbReference>
<dbReference type="FunFam" id="3.40.50.620:FF:000021">
    <property type="entry name" value="Riboflavin biosynthesis protein"/>
    <property type="match status" value="1"/>
</dbReference>
<evidence type="ECO:0000256" key="10">
    <source>
        <dbReference type="ARBA" id="ARBA00022840"/>
    </source>
</evidence>
<dbReference type="PIRSF" id="PIRSF004491">
    <property type="entry name" value="FAD_Synth"/>
    <property type="match status" value="1"/>
</dbReference>
<comment type="pathway">
    <text evidence="2 14">Cofactor biosynthesis; FMN biosynthesis; FMN from riboflavin (ATP route): step 1/1.</text>
</comment>
<dbReference type="GO" id="GO:0009231">
    <property type="term" value="P:riboflavin biosynthetic process"/>
    <property type="evidence" value="ECO:0007669"/>
    <property type="project" value="InterPro"/>
</dbReference>
<dbReference type="Proteomes" id="UP000460949">
    <property type="component" value="Unassembled WGS sequence"/>
</dbReference>
<evidence type="ECO:0000256" key="6">
    <source>
        <dbReference type="ARBA" id="ARBA00022695"/>
    </source>
</evidence>
<dbReference type="GO" id="GO:0003919">
    <property type="term" value="F:FMN adenylyltransferase activity"/>
    <property type="evidence" value="ECO:0007669"/>
    <property type="project" value="UniProtKB-UniRule"/>
</dbReference>
<comment type="similarity">
    <text evidence="14">Belongs to the ribF family.</text>
</comment>
<evidence type="ECO:0000256" key="14">
    <source>
        <dbReference type="PIRNR" id="PIRNR004491"/>
    </source>
</evidence>
<dbReference type="Gene3D" id="3.40.50.620">
    <property type="entry name" value="HUPs"/>
    <property type="match status" value="1"/>
</dbReference>
<name>A0A845DZU3_9BACI</name>
<keyword evidence="6 14" id="KW-0548">Nucleotidyltransferase</keyword>
<evidence type="ECO:0000259" key="15">
    <source>
        <dbReference type="SMART" id="SM00904"/>
    </source>
</evidence>
<dbReference type="EC" id="2.7.1.26" evidence="14"/>
<sequence length="312" mass="35049">MELIEVQGRPPENQEPVVLIIGKMDGVHLGHQSLLEEAEKLARPEDKIAVYGFSDHPKWVLRGEESFKYGLSTLEDKLARLERFGVDRYYHVHFTKEYARTSPDEFVLEHLNRLNIQHVIVGEDFRFGKGRGSDAEGLAELCREIGAGISIVPGVMLHGAKVSSTDIRTHVSNGRMEAAQAMLGRPYEVTGVVEKGEQLGRTLGYPTLNVGGIDGYIKAKPGVYLGLVKLVQDSPEYYYTLISAGYRPTVNGDSYKVEAYLLDFSGDLYDRKVTVKFVRHLRDEENFDGVDALVAQMQKDEQKARRILGLYE</sequence>
<comment type="caution">
    <text evidence="16">The sequence shown here is derived from an EMBL/GenBank/DDBJ whole genome shotgun (WGS) entry which is preliminary data.</text>
</comment>
<dbReference type="UniPathway" id="UPA00277">
    <property type="reaction ID" value="UER00407"/>
</dbReference>
<comment type="catalytic activity">
    <reaction evidence="13 14">
        <text>FMN + ATP + H(+) = FAD + diphosphate</text>
        <dbReference type="Rhea" id="RHEA:17237"/>
        <dbReference type="ChEBI" id="CHEBI:15378"/>
        <dbReference type="ChEBI" id="CHEBI:30616"/>
        <dbReference type="ChEBI" id="CHEBI:33019"/>
        <dbReference type="ChEBI" id="CHEBI:57692"/>
        <dbReference type="ChEBI" id="CHEBI:58210"/>
        <dbReference type="EC" id="2.7.7.2"/>
    </reaction>
</comment>
<evidence type="ECO:0000313" key="17">
    <source>
        <dbReference type="Proteomes" id="UP000460949"/>
    </source>
</evidence>
<reference evidence="16 17" key="1">
    <citation type="submission" date="2019-11" db="EMBL/GenBank/DDBJ databases">
        <title>Genome sequences of 17 halophilic strains isolated from different environments.</title>
        <authorList>
            <person name="Furrow R.E."/>
        </authorList>
    </citation>
    <scope>NUCLEOTIDE SEQUENCE [LARGE SCALE GENOMIC DNA]</scope>
    <source>
        <strain evidence="16 17">22511_23_Filter</strain>
    </source>
</reference>
<evidence type="ECO:0000256" key="1">
    <source>
        <dbReference type="ARBA" id="ARBA00004726"/>
    </source>
</evidence>
<keyword evidence="11" id="KW-0511">Multifunctional enzyme</keyword>
<dbReference type="GO" id="GO:0008531">
    <property type="term" value="F:riboflavin kinase activity"/>
    <property type="evidence" value="ECO:0007669"/>
    <property type="project" value="UniProtKB-UniRule"/>
</dbReference>
<dbReference type="InterPro" id="IPR002606">
    <property type="entry name" value="Riboflavin_kinase_bac"/>
</dbReference>
<dbReference type="Gene3D" id="2.40.30.30">
    <property type="entry name" value="Riboflavin kinase-like"/>
    <property type="match status" value="1"/>
</dbReference>
<protein>
    <recommendedName>
        <fullName evidence="14">Riboflavin biosynthesis protein</fullName>
    </recommendedName>
    <domain>
        <recommendedName>
            <fullName evidence="14">Riboflavin kinase</fullName>
            <ecNumber evidence="14">2.7.1.26</ecNumber>
        </recommendedName>
        <alternativeName>
            <fullName evidence="14">Flavokinase</fullName>
        </alternativeName>
    </domain>
    <domain>
        <recommendedName>
            <fullName evidence="14">FMN adenylyltransferase</fullName>
            <ecNumber evidence="14">2.7.7.2</ecNumber>
        </recommendedName>
        <alternativeName>
            <fullName evidence="14">FAD pyrophosphorylase</fullName>
        </alternativeName>
        <alternativeName>
            <fullName evidence="14">FAD synthase</fullName>
        </alternativeName>
    </domain>
</protein>
<dbReference type="UniPathway" id="UPA00276">
    <property type="reaction ID" value="UER00406"/>
</dbReference>
<dbReference type="Pfam" id="PF06574">
    <property type="entry name" value="FAD_syn"/>
    <property type="match status" value="1"/>
</dbReference>
<keyword evidence="10 14" id="KW-0067">ATP-binding</keyword>
<evidence type="ECO:0000256" key="11">
    <source>
        <dbReference type="ARBA" id="ARBA00023268"/>
    </source>
</evidence>
<keyword evidence="3 14" id="KW-0285">Flavoprotein</keyword>
<keyword evidence="4 14" id="KW-0288">FMN</keyword>
<evidence type="ECO:0000256" key="13">
    <source>
        <dbReference type="ARBA" id="ARBA00049494"/>
    </source>
</evidence>
<evidence type="ECO:0000313" key="16">
    <source>
        <dbReference type="EMBL" id="MYL21842.1"/>
    </source>
</evidence>
<dbReference type="GO" id="GO:0005524">
    <property type="term" value="F:ATP binding"/>
    <property type="evidence" value="ECO:0007669"/>
    <property type="project" value="UniProtKB-UniRule"/>
</dbReference>
<evidence type="ECO:0000256" key="2">
    <source>
        <dbReference type="ARBA" id="ARBA00005201"/>
    </source>
</evidence>
<dbReference type="InterPro" id="IPR015864">
    <property type="entry name" value="FAD_synthase"/>
</dbReference>
<keyword evidence="7 14" id="KW-0547">Nucleotide-binding</keyword>
<dbReference type="GO" id="GO:0009398">
    <property type="term" value="P:FMN biosynthetic process"/>
    <property type="evidence" value="ECO:0007669"/>
    <property type="project" value="UniProtKB-UniRule"/>
</dbReference>
<dbReference type="InterPro" id="IPR023465">
    <property type="entry name" value="Riboflavin_kinase_dom_sf"/>
</dbReference>
<evidence type="ECO:0000256" key="4">
    <source>
        <dbReference type="ARBA" id="ARBA00022643"/>
    </source>
</evidence>
<dbReference type="GO" id="GO:0006747">
    <property type="term" value="P:FAD biosynthetic process"/>
    <property type="evidence" value="ECO:0007669"/>
    <property type="project" value="UniProtKB-UniRule"/>
</dbReference>
<dbReference type="InterPro" id="IPR014729">
    <property type="entry name" value="Rossmann-like_a/b/a_fold"/>
</dbReference>
<evidence type="ECO:0000256" key="5">
    <source>
        <dbReference type="ARBA" id="ARBA00022679"/>
    </source>
</evidence>
<proteinExistence type="inferred from homology"/>
<dbReference type="EC" id="2.7.7.2" evidence="14"/>
<dbReference type="PANTHER" id="PTHR22749">
    <property type="entry name" value="RIBOFLAVIN KINASE/FMN ADENYLYLTRANSFERASE"/>
    <property type="match status" value="1"/>
</dbReference>
<dbReference type="InterPro" id="IPR023468">
    <property type="entry name" value="Riboflavin_kinase"/>
</dbReference>
<evidence type="ECO:0000256" key="7">
    <source>
        <dbReference type="ARBA" id="ARBA00022741"/>
    </source>
</evidence>
<dbReference type="PANTHER" id="PTHR22749:SF6">
    <property type="entry name" value="RIBOFLAVIN KINASE"/>
    <property type="match status" value="1"/>
</dbReference>